<dbReference type="Proteomes" id="UP000032300">
    <property type="component" value="Chromosome"/>
</dbReference>
<evidence type="ECO:0000313" key="1">
    <source>
        <dbReference type="EMBL" id="AJP70744.1"/>
    </source>
</evidence>
<protein>
    <submittedName>
        <fullName evidence="1">Uncharacterized protein</fullName>
    </submittedName>
</protein>
<name>A0A7U5CUN7_9SPHN</name>
<gene>
    <name evidence="1" type="ORF">TS85_01235</name>
</gene>
<dbReference type="AlphaFoldDB" id="A0A7U5CUN7"/>
<organism evidence="1 2">
    <name type="scientific">Sphingomonas hengshuiensis</name>
    <dbReference type="NCBI Taxonomy" id="1609977"/>
    <lineage>
        <taxon>Bacteria</taxon>
        <taxon>Pseudomonadati</taxon>
        <taxon>Pseudomonadota</taxon>
        <taxon>Alphaproteobacteria</taxon>
        <taxon>Sphingomonadales</taxon>
        <taxon>Sphingomonadaceae</taxon>
        <taxon>Sphingomonas</taxon>
    </lineage>
</organism>
<accession>A0A7U5CUN7</accession>
<dbReference type="KEGG" id="sphi:TS85_01235"/>
<evidence type="ECO:0000313" key="2">
    <source>
        <dbReference type="Proteomes" id="UP000032300"/>
    </source>
</evidence>
<dbReference type="EMBL" id="CP010836">
    <property type="protein sequence ID" value="AJP70744.1"/>
    <property type="molecule type" value="Genomic_DNA"/>
</dbReference>
<proteinExistence type="predicted"/>
<sequence length="268" mass="30164">MTVYPLPDTLWPDASAPIGQPLTLKPGDELMRATVMQTRKLTLSEPVKVSIDRFSDDLAIGEELTTVIGSDSTEVILGRGPYFCGRDQRSRSELAALLIGGFGSKFRSIVRFCFIDSNRDGTLDQVFLAGAKDKALQKTFPIDPVRYSSEALVPRDASQYLRLRYRKYVLESNKVQLELEVFENGKKRVFDYVIYEGPGGVAFQEQPYRQTNPKKVPYPAVFTNILGASVAVNGVDPDGTARFEIRRNFRPSLFRPVSIQTQMIFIYM</sequence>
<reference evidence="1 2" key="2">
    <citation type="submission" date="2015-02" db="EMBL/GenBank/DDBJ databases">
        <title>The complete genome of Sphingomonas hengshuiensis sp. WHSC-8 isolated from soil of Hengshui Lake.</title>
        <authorList>
            <person name="Wei S."/>
            <person name="Guo J."/>
            <person name="Su C."/>
            <person name="Wu R."/>
            <person name="Zhang Z."/>
            <person name="Liang K."/>
            <person name="Li H."/>
            <person name="Wang T."/>
            <person name="Liu H."/>
            <person name="Zhang C."/>
            <person name="Li Z."/>
            <person name="Wang Q."/>
            <person name="Meng J."/>
        </authorList>
    </citation>
    <scope>NUCLEOTIDE SEQUENCE [LARGE SCALE GENOMIC DNA]</scope>
    <source>
        <strain evidence="1 2">WHSC-8</strain>
    </source>
</reference>
<reference evidence="1 2" key="1">
    <citation type="journal article" date="2015" name="Int. J. Syst. Evol. Microbiol.">
        <title>Sphingomonas hengshuiensis sp. nov., isolated from lake wetland.</title>
        <authorList>
            <person name="Wei S."/>
            <person name="Wang T."/>
            <person name="Liu H."/>
            <person name="Zhang C."/>
            <person name="Guo J."/>
            <person name="Wang Q."/>
            <person name="Liang K."/>
            <person name="Zhang Z."/>
        </authorList>
    </citation>
    <scope>NUCLEOTIDE SEQUENCE [LARGE SCALE GENOMIC DNA]</scope>
    <source>
        <strain evidence="1 2">WHSC-8</strain>
    </source>
</reference>
<keyword evidence="2" id="KW-1185">Reference proteome</keyword>